<comment type="caution">
    <text evidence="1">The sequence shown here is derived from an EMBL/GenBank/DDBJ whole genome shotgun (WGS) entry which is preliminary data.</text>
</comment>
<gene>
    <name evidence="1" type="ORF">KIW84_071946</name>
</gene>
<sequence>MDTGNRHGWILAAEGGSALELLTKALEKSLYSERLLQVKADALYLLQKYDAAIQLCDQNLNLAEKNFVLASSVNNSMHNGYSSVKMWRGSFISKCYLRLGKLDASLNVIEKLQQQHPAKPVGIRSWISNKDKTMMHFKSKPSSQHEL</sequence>
<organism evidence="1 2">
    <name type="scientific">Pisum sativum</name>
    <name type="common">Garden pea</name>
    <name type="synonym">Lathyrus oleraceus</name>
    <dbReference type="NCBI Taxonomy" id="3888"/>
    <lineage>
        <taxon>Eukaryota</taxon>
        <taxon>Viridiplantae</taxon>
        <taxon>Streptophyta</taxon>
        <taxon>Embryophyta</taxon>
        <taxon>Tracheophyta</taxon>
        <taxon>Spermatophyta</taxon>
        <taxon>Magnoliopsida</taxon>
        <taxon>eudicotyledons</taxon>
        <taxon>Gunneridae</taxon>
        <taxon>Pentapetalae</taxon>
        <taxon>rosids</taxon>
        <taxon>fabids</taxon>
        <taxon>Fabales</taxon>
        <taxon>Fabaceae</taxon>
        <taxon>Papilionoideae</taxon>
        <taxon>50 kb inversion clade</taxon>
        <taxon>NPAAA clade</taxon>
        <taxon>Hologalegina</taxon>
        <taxon>IRL clade</taxon>
        <taxon>Fabeae</taxon>
        <taxon>Lathyrus</taxon>
    </lineage>
</organism>
<keyword evidence="2" id="KW-1185">Reference proteome</keyword>
<dbReference type="Gene3D" id="1.25.40.10">
    <property type="entry name" value="Tetratricopeptide repeat domain"/>
    <property type="match status" value="1"/>
</dbReference>
<dbReference type="Proteomes" id="UP001058974">
    <property type="component" value="Chromosome 7"/>
</dbReference>
<name>A0A9D4ZTR3_PEA</name>
<evidence type="ECO:0000313" key="1">
    <source>
        <dbReference type="EMBL" id="KAI5385147.1"/>
    </source>
</evidence>
<dbReference type="SUPFAM" id="SSF48452">
    <property type="entry name" value="TPR-like"/>
    <property type="match status" value="1"/>
</dbReference>
<dbReference type="AlphaFoldDB" id="A0A9D4ZTR3"/>
<dbReference type="Gramene" id="Psat07G0194600-T1">
    <property type="protein sequence ID" value="KAI5385147.1"/>
    <property type="gene ID" value="KIW84_071946"/>
</dbReference>
<dbReference type="InterPro" id="IPR011990">
    <property type="entry name" value="TPR-like_helical_dom_sf"/>
</dbReference>
<reference evidence="1 2" key="1">
    <citation type="journal article" date="2022" name="Nat. Genet.">
        <title>Improved pea reference genome and pan-genome highlight genomic features and evolutionary characteristics.</title>
        <authorList>
            <person name="Yang T."/>
            <person name="Liu R."/>
            <person name="Luo Y."/>
            <person name="Hu S."/>
            <person name="Wang D."/>
            <person name="Wang C."/>
            <person name="Pandey M.K."/>
            <person name="Ge S."/>
            <person name="Xu Q."/>
            <person name="Li N."/>
            <person name="Li G."/>
            <person name="Huang Y."/>
            <person name="Saxena R.K."/>
            <person name="Ji Y."/>
            <person name="Li M."/>
            <person name="Yan X."/>
            <person name="He Y."/>
            <person name="Liu Y."/>
            <person name="Wang X."/>
            <person name="Xiang C."/>
            <person name="Varshney R.K."/>
            <person name="Ding H."/>
            <person name="Gao S."/>
            <person name="Zong X."/>
        </authorList>
    </citation>
    <scope>NUCLEOTIDE SEQUENCE [LARGE SCALE GENOMIC DNA]</scope>
    <source>
        <strain evidence="1 2">cv. Zhongwan 6</strain>
    </source>
</reference>
<evidence type="ECO:0000313" key="2">
    <source>
        <dbReference type="Proteomes" id="UP001058974"/>
    </source>
</evidence>
<proteinExistence type="predicted"/>
<dbReference type="EMBL" id="JAMSHJ010000007">
    <property type="protein sequence ID" value="KAI5385147.1"/>
    <property type="molecule type" value="Genomic_DNA"/>
</dbReference>
<protein>
    <submittedName>
        <fullName evidence="1">Uncharacterized protein</fullName>
    </submittedName>
</protein>
<accession>A0A9D4ZTR3</accession>
<dbReference type="PANTHER" id="PTHR45181:SF8">
    <property type="entry name" value="HEAT SHOCK PROTEIN DNAJ WITH TETRATRICOPEPTIDE REPEAT-CONTAINING PROTEIN"/>
    <property type="match status" value="1"/>
</dbReference>
<dbReference type="PANTHER" id="PTHR45181">
    <property type="entry name" value="HEAT SHOCK PROTEIN DNAJ WITH TETRATRICOPEPTIDE REPEAT-CONTAINING PROTEIN"/>
    <property type="match status" value="1"/>
</dbReference>